<organism evidence="3 4">
    <name type="scientific">Phaedon cochleariae</name>
    <name type="common">Mustard beetle</name>
    <dbReference type="NCBI Taxonomy" id="80249"/>
    <lineage>
        <taxon>Eukaryota</taxon>
        <taxon>Metazoa</taxon>
        <taxon>Ecdysozoa</taxon>
        <taxon>Arthropoda</taxon>
        <taxon>Hexapoda</taxon>
        <taxon>Insecta</taxon>
        <taxon>Pterygota</taxon>
        <taxon>Neoptera</taxon>
        <taxon>Endopterygota</taxon>
        <taxon>Coleoptera</taxon>
        <taxon>Polyphaga</taxon>
        <taxon>Cucujiformia</taxon>
        <taxon>Chrysomeloidea</taxon>
        <taxon>Chrysomelidae</taxon>
        <taxon>Chrysomelinae</taxon>
        <taxon>Chrysomelini</taxon>
        <taxon>Phaedon</taxon>
    </lineage>
</organism>
<keyword evidence="4" id="KW-1185">Reference proteome</keyword>
<evidence type="ECO:0000313" key="3">
    <source>
        <dbReference type="EMBL" id="CAG9823942.1"/>
    </source>
</evidence>
<dbReference type="SUPFAM" id="SSF48371">
    <property type="entry name" value="ARM repeat"/>
    <property type="match status" value="2"/>
</dbReference>
<reference evidence="3" key="1">
    <citation type="submission" date="2022-01" db="EMBL/GenBank/DDBJ databases">
        <authorList>
            <person name="King R."/>
        </authorList>
    </citation>
    <scope>NUCLEOTIDE SEQUENCE</scope>
</reference>
<gene>
    <name evidence="3" type="ORF">PHAECO_LOCUS10944</name>
</gene>
<dbReference type="InterPro" id="IPR016024">
    <property type="entry name" value="ARM-type_fold"/>
</dbReference>
<dbReference type="OrthoDB" id="7537227at2759"/>
<dbReference type="Proteomes" id="UP001153737">
    <property type="component" value="Chromosome 7"/>
</dbReference>
<dbReference type="InterPro" id="IPR011989">
    <property type="entry name" value="ARM-like"/>
</dbReference>
<evidence type="ECO:0000259" key="2">
    <source>
        <dbReference type="Pfam" id="PF14381"/>
    </source>
</evidence>
<dbReference type="InterPro" id="IPR055164">
    <property type="entry name" value="EDR1/CTR1/ARMC3-like_pept-like"/>
</dbReference>
<dbReference type="PANTHER" id="PTHR46618">
    <property type="entry name" value="ARMADILLO REPEAT-CONTAINING PROTEIN 3"/>
    <property type="match status" value="1"/>
</dbReference>
<dbReference type="PANTHER" id="PTHR46618:SF1">
    <property type="entry name" value="ARMADILLO REPEAT-CONTAINING PROTEIN 3"/>
    <property type="match status" value="1"/>
</dbReference>
<evidence type="ECO:0000313" key="4">
    <source>
        <dbReference type="Proteomes" id="UP001153737"/>
    </source>
</evidence>
<dbReference type="EMBL" id="OU896713">
    <property type="protein sequence ID" value="CAG9823942.1"/>
    <property type="molecule type" value="Genomic_DNA"/>
</dbReference>
<evidence type="ECO:0000256" key="1">
    <source>
        <dbReference type="ARBA" id="ARBA00022737"/>
    </source>
</evidence>
<dbReference type="Gene3D" id="1.25.10.10">
    <property type="entry name" value="Leucine-rich Repeat Variant"/>
    <property type="match status" value="2"/>
</dbReference>
<protein>
    <recommendedName>
        <fullName evidence="2">EDR1/CTR1/ARMC3-like peptidase-like domain-containing protein</fullName>
    </recommendedName>
</protein>
<accession>A0A9N9X7F1</accession>
<reference evidence="3" key="2">
    <citation type="submission" date="2022-10" db="EMBL/GenBank/DDBJ databases">
        <authorList>
            <consortium name="ENA_rothamsted_submissions"/>
            <consortium name="culmorum"/>
            <person name="King R."/>
        </authorList>
    </citation>
    <scope>NUCLEOTIDE SEQUENCE</scope>
</reference>
<keyword evidence="1" id="KW-0677">Repeat</keyword>
<dbReference type="InterPro" id="IPR052441">
    <property type="entry name" value="Armadillo-Ser/Thr_Kinase"/>
</dbReference>
<proteinExistence type="predicted"/>
<feature type="domain" description="EDR1/CTR1/ARMC3-like peptidase-like" evidence="2">
    <location>
        <begin position="682"/>
        <end position="817"/>
    </location>
</feature>
<dbReference type="Pfam" id="PF14381">
    <property type="entry name" value="EDR1_CTR1_ARMC3_pept"/>
    <property type="match status" value="1"/>
</dbReference>
<name>A0A9N9X7F1_PHACE</name>
<sequence length="833" mass="95765">MSKAPEKVNKKSNKIDTKLPNDMKEKTYLTRQVDTSIAILDSPEYDILLESLLFLSKYADIKLNNLTYLQQKGLMEKLLNLFNKNVCILRLSLRLLNILLSLDDVLSALDQVKYDDKILEISRLYMNHSDLHVKEFCIAILSKLAASCRITSLIFEADLFTPVLTTLKTTKTLSLLQSTLEFFYVLLNAPAAVSALPMVKNFEISVLLGLLDNPDHKITDLAFKVLIRITSFTLEVFQKLFKHAKLVERMLVVIMDPEMRLYHQDAFTIILNCMNCEETSCYFIESLEFLDFCRWTKTCDPEYLLSCINLFENLSQIPHIKQTLFDLSVEDSILFFLRSTDKCILNKTCIAISNMGVHKYCCEHMITPVVIKTIVGILERKDDLDPGNEIALRTISDFMRRSLKTIDLLNSLGFQNILLDYFKKGTKGLSQDSYLRVLEMLYKFAVHPLYQKSIINEKFFGELLKLVEIGPEELKILSTEILTYFIENKNFFRYFSSAYGPLIIIKELRTSVNPKVIKNILVFIHCSMIEENLITDFIRNDLIVALKQFPEKVKAGMPLIDTILNLTYNLHLPLKFFETGRIEITDRLRNKFYLMNGRWTAPFPFLEILEALKMSTILTIYVVDYTYEVIEAASSESHASQEVSVSSRESLNKRSSSFSNKSFSFMCSYNNPFDINYGELSPDPYLPRFINHINKLLANETSLENKISILAGYVDTLLCGPCEDATMPQKNHTYKFHIESLKFKLGTNMIPIGFLRIGFHCERALLFKALADRCDISCSLVKGGNRIYWNEVALFDSTTRGTLQFYIVDLMINIGHLLVVGSREANQYCNVRV</sequence>
<dbReference type="AlphaFoldDB" id="A0A9N9X7F1"/>